<dbReference type="KEGG" id="dmp:FAK_32290"/>
<dbReference type="EMBL" id="AP028679">
    <property type="protein sequence ID" value="BEQ16163.1"/>
    <property type="molecule type" value="Genomic_DNA"/>
</dbReference>
<dbReference type="Proteomes" id="UP001366166">
    <property type="component" value="Chromosome"/>
</dbReference>
<dbReference type="AlphaFoldDB" id="A0AAU9EGD3"/>
<evidence type="ECO:0000313" key="2">
    <source>
        <dbReference type="Proteomes" id="UP001366166"/>
    </source>
</evidence>
<dbReference type="RefSeq" id="WP_338601623.1">
    <property type="nucleotide sequence ID" value="NZ_AP028679.1"/>
</dbReference>
<reference evidence="2" key="1">
    <citation type="journal article" date="2023" name="Arch. Microbiol.">
        <title>Desulfoferula mesophilus gen. nov. sp. nov., a mesophilic sulfate-reducing bacterium isolated from a brackish lake sediment.</title>
        <authorList>
            <person name="Watanabe T."/>
            <person name="Yabe T."/>
            <person name="Tsuji J.M."/>
            <person name="Fukui M."/>
        </authorList>
    </citation>
    <scope>NUCLEOTIDE SEQUENCE [LARGE SCALE GENOMIC DNA]</scope>
    <source>
        <strain evidence="2">12FAK</strain>
    </source>
</reference>
<proteinExistence type="predicted"/>
<protein>
    <submittedName>
        <fullName evidence="1">Uncharacterized protein</fullName>
    </submittedName>
</protein>
<name>A0AAU9EGD3_9BACT</name>
<organism evidence="1 2">
    <name type="scientific">Desulfoferula mesophila</name>
    <dbReference type="NCBI Taxonomy" id="3058419"/>
    <lineage>
        <taxon>Bacteria</taxon>
        <taxon>Pseudomonadati</taxon>
        <taxon>Thermodesulfobacteriota</taxon>
        <taxon>Desulfarculia</taxon>
        <taxon>Desulfarculales</taxon>
        <taxon>Desulfarculaceae</taxon>
        <taxon>Desulfoferula</taxon>
    </lineage>
</organism>
<sequence>MTTTESKKHPCPDCRACQGCSPTRCHLCRGQGAESSERRFAGLSIAEQCALFDAVNRGEAPEGDYAHRSAEAFPMVERA</sequence>
<accession>A0AAU9EGD3</accession>
<gene>
    <name evidence="1" type="ORF">FAK_32290</name>
</gene>
<keyword evidence="2" id="KW-1185">Reference proteome</keyword>
<evidence type="ECO:0000313" key="1">
    <source>
        <dbReference type="EMBL" id="BEQ16163.1"/>
    </source>
</evidence>